<feature type="domain" description="CN hydrolase" evidence="2">
    <location>
        <begin position="7"/>
        <end position="246"/>
    </location>
</feature>
<evidence type="ECO:0000259" key="2">
    <source>
        <dbReference type="PROSITE" id="PS50263"/>
    </source>
</evidence>
<dbReference type="InterPro" id="IPR036526">
    <property type="entry name" value="C-N_Hydrolase_sf"/>
</dbReference>
<protein>
    <submittedName>
        <fullName evidence="3">Carbon-nitrogen hydrolase family protein</fullName>
    </submittedName>
</protein>
<evidence type="ECO:0000313" key="4">
    <source>
        <dbReference type="Proteomes" id="UP001366085"/>
    </source>
</evidence>
<proteinExistence type="inferred from homology"/>
<dbReference type="SUPFAM" id="SSF56317">
    <property type="entry name" value="Carbon-nitrogen hydrolase"/>
    <property type="match status" value="1"/>
</dbReference>
<dbReference type="PROSITE" id="PS01227">
    <property type="entry name" value="UPF0012"/>
    <property type="match status" value="1"/>
</dbReference>
<dbReference type="Proteomes" id="UP001366085">
    <property type="component" value="Unassembled WGS sequence"/>
</dbReference>
<name>A0ABU8LJH3_9MICO</name>
<evidence type="ECO:0000313" key="3">
    <source>
        <dbReference type="EMBL" id="MEJ1091066.1"/>
    </source>
</evidence>
<dbReference type="PANTHER" id="PTHR23088:SF27">
    <property type="entry name" value="DEAMINATED GLUTATHIONE AMIDASE"/>
    <property type="match status" value="1"/>
</dbReference>
<comment type="similarity">
    <text evidence="1">Belongs to the carbon-nitrogen hydrolase superfamily. NIT1/NIT2 family.</text>
</comment>
<reference evidence="3 4" key="1">
    <citation type="submission" date="2024-02" db="EMBL/GenBank/DDBJ databases">
        <authorList>
            <person name="Saticioglu I.B."/>
        </authorList>
    </citation>
    <scope>NUCLEOTIDE SEQUENCE [LARGE SCALE GENOMIC DNA]</scope>
    <source>
        <strain evidence="3 4">Mu-43</strain>
    </source>
</reference>
<sequence length="270" mass="28594">MTESAALPVAVCQFAPTASREDNRDRIANLVAEASARGARVVVLPEYSSYFVDPMDASLAANAEDLDGDFVATLAALAADYAVVIVAGLVERASEGGRVRNTLVAVRGDGIQAVYRKQHLYDAFGQTESDWIEAGELAAAATFDVAGIRLGLMTCYDLRFPEVARTLIDQGAEAILVPAEWVRGPLKEHHWTTLLAARAIENTCYVIAADHPGSIGVGLSQIIDPQGVVIAGVGSGEGIAVASVDPEVITRVRAANPALRLRRYAVVPKN</sequence>
<gene>
    <name evidence="3" type="ORF">WDU93_05110</name>
</gene>
<dbReference type="Gene3D" id="3.60.110.10">
    <property type="entry name" value="Carbon-nitrogen hydrolase"/>
    <property type="match status" value="1"/>
</dbReference>
<comment type="caution">
    <text evidence="3">The sequence shown here is derived from an EMBL/GenBank/DDBJ whole genome shotgun (WGS) entry which is preliminary data.</text>
</comment>
<accession>A0ABU8LJH3</accession>
<dbReference type="PROSITE" id="PS50263">
    <property type="entry name" value="CN_HYDROLASE"/>
    <property type="match status" value="1"/>
</dbReference>
<dbReference type="RefSeq" id="WP_337318247.1">
    <property type="nucleotide sequence ID" value="NZ_JBBDGN010000003.1"/>
</dbReference>
<keyword evidence="3" id="KW-0378">Hydrolase</keyword>
<dbReference type="GO" id="GO:0016787">
    <property type="term" value="F:hydrolase activity"/>
    <property type="evidence" value="ECO:0007669"/>
    <property type="project" value="UniProtKB-KW"/>
</dbReference>
<dbReference type="EMBL" id="JBBDGN010000003">
    <property type="protein sequence ID" value="MEJ1091066.1"/>
    <property type="molecule type" value="Genomic_DNA"/>
</dbReference>
<dbReference type="PANTHER" id="PTHR23088">
    <property type="entry name" value="NITRILASE-RELATED"/>
    <property type="match status" value="1"/>
</dbReference>
<dbReference type="InterPro" id="IPR003010">
    <property type="entry name" value="C-N_Hydrolase"/>
</dbReference>
<keyword evidence="4" id="KW-1185">Reference proteome</keyword>
<dbReference type="CDD" id="cd07581">
    <property type="entry name" value="nitrilase_3"/>
    <property type="match status" value="1"/>
</dbReference>
<dbReference type="InterPro" id="IPR001110">
    <property type="entry name" value="UPF0012_CS"/>
</dbReference>
<dbReference type="Pfam" id="PF00795">
    <property type="entry name" value="CN_hydrolase"/>
    <property type="match status" value="1"/>
</dbReference>
<organism evidence="3 4">
    <name type="scientific">Microbacterium istanbulense</name>
    <dbReference type="NCBI Taxonomy" id="3122049"/>
    <lineage>
        <taxon>Bacteria</taxon>
        <taxon>Bacillati</taxon>
        <taxon>Actinomycetota</taxon>
        <taxon>Actinomycetes</taxon>
        <taxon>Micrococcales</taxon>
        <taxon>Microbacteriaceae</taxon>
        <taxon>Microbacterium</taxon>
    </lineage>
</organism>
<evidence type="ECO:0000256" key="1">
    <source>
        <dbReference type="ARBA" id="ARBA00010613"/>
    </source>
</evidence>